<feature type="non-terminal residue" evidence="1">
    <location>
        <position position="60"/>
    </location>
</feature>
<gene>
    <name evidence="1" type="ORF">SCALOS_LOCUS6650</name>
</gene>
<sequence length="60" mass="6633">SLEEVQPVLEVAHSKDTVENLEIAIVKDASLKEKHIASEVLVIHETNTAQVANNKNKDNE</sequence>
<comment type="caution">
    <text evidence="1">The sequence shown here is derived from an EMBL/GenBank/DDBJ whole genome shotgun (WGS) entry which is preliminary data.</text>
</comment>
<dbReference type="EMBL" id="CAJVPM010013155">
    <property type="protein sequence ID" value="CAG8593025.1"/>
    <property type="molecule type" value="Genomic_DNA"/>
</dbReference>
<keyword evidence="2" id="KW-1185">Reference proteome</keyword>
<feature type="non-terminal residue" evidence="1">
    <location>
        <position position="1"/>
    </location>
</feature>
<proteinExistence type="predicted"/>
<evidence type="ECO:0000313" key="2">
    <source>
        <dbReference type="Proteomes" id="UP000789860"/>
    </source>
</evidence>
<protein>
    <submittedName>
        <fullName evidence="1">11803_t:CDS:1</fullName>
    </submittedName>
</protein>
<organism evidence="1 2">
    <name type="scientific">Scutellospora calospora</name>
    <dbReference type="NCBI Taxonomy" id="85575"/>
    <lineage>
        <taxon>Eukaryota</taxon>
        <taxon>Fungi</taxon>
        <taxon>Fungi incertae sedis</taxon>
        <taxon>Mucoromycota</taxon>
        <taxon>Glomeromycotina</taxon>
        <taxon>Glomeromycetes</taxon>
        <taxon>Diversisporales</taxon>
        <taxon>Gigasporaceae</taxon>
        <taxon>Scutellospora</taxon>
    </lineage>
</organism>
<reference evidence="1" key="1">
    <citation type="submission" date="2021-06" db="EMBL/GenBank/DDBJ databases">
        <authorList>
            <person name="Kallberg Y."/>
            <person name="Tangrot J."/>
            <person name="Rosling A."/>
        </authorList>
    </citation>
    <scope>NUCLEOTIDE SEQUENCE</scope>
    <source>
        <strain evidence="1">AU212A</strain>
    </source>
</reference>
<dbReference type="Proteomes" id="UP000789860">
    <property type="component" value="Unassembled WGS sequence"/>
</dbReference>
<name>A0ACA9MJM5_9GLOM</name>
<evidence type="ECO:0000313" key="1">
    <source>
        <dbReference type="EMBL" id="CAG8593025.1"/>
    </source>
</evidence>
<accession>A0ACA9MJM5</accession>